<keyword evidence="1" id="KW-1133">Transmembrane helix</keyword>
<feature type="transmembrane region" description="Helical" evidence="1">
    <location>
        <begin position="93"/>
        <end position="116"/>
    </location>
</feature>
<gene>
    <name evidence="2" type="ORF">TCLT_LOCUS3823</name>
</gene>
<evidence type="ECO:0000256" key="1">
    <source>
        <dbReference type="SAM" id="Phobius"/>
    </source>
</evidence>
<evidence type="ECO:0000313" key="2">
    <source>
        <dbReference type="EMBL" id="VDN00835.1"/>
    </source>
</evidence>
<evidence type="ECO:0000313" key="4">
    <source>
        <dbReference type="WBParaSite" id="TCLT_0000383401-mRNA-1"/>
    </source>
</evidence>
<keyword evidence="1" id="KW-0812">Transmembrane</keyword>
<reference evidence="4" key="1">
    <citation type="submission" date="2017-02" db="UniProtKB">
        <authorList>
            <consortium name="WormBaseParasite"/>
        </authorList>
    </citation>
    <scope>IDENTIFICATION</scope>
</reference>
<keyword evidence="3" id="KW-1185">Reference proteome</keyword>
<dbReference type="EMBL" id="UYYF01004267">
    <property type="protein sequence ID" value="VDN00835.1"/>
    <property type="molecule type" value="Genomic_DNA"/>
</dbReference>
<dbReference type="Proteomes" id="UP000276776">
    <property type="component" value="Unassembled WGS sequence"/>
</dbReference>
<evidence type="ECO:0000313" key="3">
    <source>
        <dbReference type="Proteomes" id="UP000276776"/>
    </source>
</evidence>
<keyword evidence="1" id="KW-0472">Membrane</keyword>
<dbReference type="AlphaFoldDB" id="A0A0N5CUA5"/>
<protein>
    <submittedName>
        <fullName evidence="4">G_PROTEIN_RECEP_F1_2 domain-containing protein</fullName>
    </submittedName>
</protein>
<reference evidence="2 3" key="2">
    <citation type="submission" date="2018-11" db="EMBL/GenBank/DDBJ databases">
        <authorList>
            <consortium name="Pathogen Informatics"/>
        </authorList>
    </citation>
    <scope>NUCLEOTIDE SEQUENCE [LARGE SCALE GENOMIC DNA]</scope>
</reference>
<proteinExistence type="predicted"/>
<organism evidence="4">
    <name type="scientific">Thelazia callipaeda</name>
    <name type="common">Oriental eyeworm</name>
    <name type="synonym">Parasitic nematode</name>
    <dbReference type="NCBI Taxonomy" id="103827"/>
    <lineage>
        <taxon>Eukaryota</taxon>
        <taxon>Metazoa</taxon>
        <taxon>Ecdysozoa</taxon>
        <taxon>Nematoda</taxon>
        <taxon>Chromadorea</taxon>
        <taxon>Rhabditida</taxon>
        <taxon>Spirurina</taxon>
        <taxon>Spiruromorpha</taxon>
        <taxon>Thelazioidea</taxon>
        <taxon>Thelaziidae</taxon>
        <taxon>Thelazia</taxon>
    </lineage>
</organism>
<name>A0A0N5CUA5_THECL</name>
<sequence>MPNSNGNNDNNNYYSLGDLKKSSFVREQSYIRKIHEYIITKKTTAKTTLLKKFIQNDCHIQTNNSYRLTELMSDFKKITEATERVSRMLNINVFALVVCWTPSFIWWIIVLIFDLFQSYTFQTCKLSLQTKLSTKIVKLARSMTQDNNDGLLYSGSHIEQ</sequence>
<dbReference type="WBParaSite" id="TCLT_0000383401-mRNA-1">
    <property type="protein sequence ID" value="TCLT_0000383401-mRNA-1"/>
    <property type="gene ID" value="TCLT_0000383401"/>
</dbReference>
<accession>A0A0N5CUA5</accession>